<evidence type="ECO:0008006" key="5">
    <source>
        <dbReference type="Google" id="ProtNLM"/>
    </source>
</evidence>
<dbReference type="Pfam" id="PF02704">
    <property type="entry name" value="GASA"/>
    <property type="match status" value="1"/>
</dbReference>
<dbReference type="Proteomes" id="UP001630127">
    <property type="component" value="Unassembled WGS sequence"/>
</dbReference>
<dbReference type="PANTHER" id="PTHR23201:SF45">
    <property type="entry name" value="SNAKIN-2-LIKE"/>
    <property type="match status" value="1"/>
</dbReference>
<gene>
    <name evidence="3" type="ORF">ACH5RR_011867</name>
</gene>
<dbReference type="InterPro" id="IPR003854">
    <property type="entry name" value="GASA"/>
</dbReference>
<comment type="similarity">
    <text evidence="1">Belongs to the GASA family.</text>
</comment>
<name>A0ABD3A639_9GENT</name>
<accession>A0ABD3A639</accession>
<feature type="signal peptide" evidence="2">
    <location>
        <begin position="1"/>
        <end position="22"/>
    </location>
</feature>
<keyword evidence="2" id="KW-0732">Signal</keyword>
<protein>
    <recommendedName>
        <fullName evidence="5">Snakin-2</fullName>
    </recommendedName>
</protein>
<dbReference type="EMBL" id="JBJUIK010000005">
    <property type="protein sequence ID" value="KAL3527211.1"/>
    <property type="molecule type" value="Genomic_DNA"/>
</dbReference>
<feature type="chain" id="PRO_5044763097" description="Snakin-2" evidence="2">
    <location>
        <begin position="23"/>
        <end position="102"/>
    </location>
</feature>
<evidence type="ECO:0000256" key="1">
    <source>
        <dbReference type="ARBA" id="ARBA00010582"/>
    </source>
</evidence>
<evidence type="ECO:0000313" key="4">
    <source>
        <dbReference type="Proteomes" id="UP001630127"/>
    </source>
</evidence>
<evidence type="ECO:0000256" key="2">
    <source>
        <dbReference type="SAM" id="SignalP"/>
    </source>
</evidence>
<dbReference type="PANTHER" id="PTHR23201">
    <property type="entry name" value="EXTENSIN, PROLINE-RICH PROTEIN"/>
    <property type="match status" value="1"/>
</dbReference>
<keyword evidence="4" id="KW-1185">Reference proteome</keyword>
<evidence type="ECO:0000313" key="3">
    <source>
        <dbReference type="EMBL" id="KAL3527211.1"/>
    </source>
</evidence>
<comment type="caution">
    <text evidence="3">The sequence shown here is derived from an EMBL/GenBank/DDBJ whole genome shotgun (WGS) entry which is preliminary data.</text>
</comment>
<proteinExistence type="inferred from homology"/>
<organism evidence="3 4">
    <name type="scientific">Cinchona calisaya</name>
    <dbReference type="NCBI Taxonomy" id="153742"/>
    <lineage>
        <taxon>Eukaryota</taxon>
        <taxon>Viridiplantae</taxon>
        <taxon>Streptophyta</taxon>
        <taxon>Embryophyta</taxon>
        <taxon>Tracheophyta</taxon>
        <taxon>Spermatophyta</taxon>
        <taxon>Magnoliopsida</taxon>
        <taxon>eudicotyledons</taxon>
        <taxon>Gunneridae</taxon>
        <taxon>Pentapetalae</taxon>
        <taxon>asterids</taxon>
        <taxon>lamiids</taxon>
        <taxon>Gentianales</taxon>
        <taxon>Rubiaceae</taxon>
        <taxon>Cinchonoideae</taxon>
        <taxon>Cinchoneae</taxon>
        <taxon>Cinchona</taxon>
    </lineage>
</organism>
<sequence>MAISKSCALVILSLLLFHLTDAYQVSTGAPSPSALAPTASVIDCGAACGLRCSKTKRPNLCKRACGSCCAKCRCVPPGTSGNYEACPCYYNLTTRYKIRKCP</sequence>
<dbReference type="AlphaFoldDB" id="A0ABD3A639"/>
<reference evidence="3 4" key="1">
    <citation type="submission" date="2024-11" db="EMBL/GenBank/DDBJ databases">
        <title>A near-complete genome assembly of Cinchona calisaya.</title>
        <authorList>
            <person name="Lian D.C."/>
            <person name="Zhao X.W."/>
            <person name="Wei L."/>
        </authorList>
    </citation>
    <scope>NUCLEOTIDE SEQUENCE [LARGE SCALE GENOMIC DNA]</scope>
    <source>
        <tissue evidence="3">Nenye</tissue>
    </source>
</reference>